<evidence type="ECO:0000313" key="1">
    <source>
        <dbReference type="EMBL" id="JAD23206.1"/>
    </source>
</evidence>
<sequence>MVPAMKLHISKA</sequence>
<organism evidence="1">
    <name type="scientific">Arundo donax</name>
    <name type="common">Giant reed</name>
    <name type="synonym">Donax arundinaceus</name>
    <dbReference type="NCBI Taxonomy" id="35708"/>
    <lineage>
        <taxon>Eukaryota</taxon>
        <taxon>Viridiplantae</taxon>
        <taxon>Streptophyta</taxon>
        <taxon>Embryophyta</taxon>
        <taxon>Tracheophyta</taxon>
        <taxon>Spermatophyta</taxon>
        <taxon>Magnoliopsida</taxon>
        <taxon>Liliopsida</taxon>
        <taxon>Poales</taxon>
        <taxon>Poaceae</taxon>
        <taxon>PACMAD clade</taxon>
        <taxon>Arundinoideae</taxon>
        <taxon>Arundineae</taxon>
        <taxon>Arundo</taxon>
    </lineage>
</organism>
<proteinExistence type="predicted"/>
<reference evidence="1" key="1">
    <citation type="submission" date="2014-09" db="EMBL/GenBank/DDBJ databases">
        <authorList>
            <person name="Magalhaes I.L.F."/>
            <person name="Oliveira U."/>
            <person name="Santos F.R."/>
            <person name="Vidigal T.H.D.A."/>
            <person name="Brescovit A.D."/>
            <person name="Santos A.J."/>
        </authorList>
    </citation>
    <scope>NUCLEOTIDE SEQUENCE</scope>
    <source>
        <tissue evidence="1">Shoot tissue taken approximately 20 cm above the soil surface</tissue>
    </source>
</reference>
<name>A0A0A8YB49_ARUDO</name>
<accession>A0A0A8YB49</accession>
<protein>
    <submittedName>
        <fullName evidence="1">Uncharacterized protein</fullName>
    </submittedName>
</protein>
<reference evidence="1" key="2">
    <citation type="journal article" date="2015" name="Data Brief">
        <title>Shoot transcriptome of the giant reed, Arundo donax.</title>
        <authorList>
            <person name="Barrero R.A."/>
            <person name="Guerrero F.D."/>
            <person name="Moolhuijzen P."/>
            <person name="Goolsby J.A."/>
            <person name="Tidwell J."/>
            <person name="Bellgard S.E."/>
            <person name="Bellgard M.I."/>
        </authorList>
    </citation>
    <scope>NUCLEOTIDE SEQUENCE</scope>
    <source>
        <tissue evidence="1">Shoot tissue taken approximately 20 cm above the soil surface</tissue>
    </source>
</reference>
<dbReference type="EMBL" id="GBRH01274689">
    <property type="protein sequence ID" value="JAD23206.1"/>
    <property type="molecule type" value="Transcribed_RNA"/>
</dbReference>